<dbReference type="EMBL" id="CP118166">
    <property type="protein sequence ID" value="WDI32352.1"/>
    <property type="molecule type" value="Genomic_DNA"/>
</dbReference>
<organism evidence="3 4">
    <name type="scientific">Hyphococcus flavus</name>
    <dbReference type="NCBI Taxonomy" id="1866326"/>
    <lineage>
        <taxon>Bacteria</taxon>
        <taxon>Pseudomonadati</taxon>
        <taxon>Pseudomonadota</taxon>
        <taxon>Alphaproteobacteria</taxon>
        <taxon>Parvularculales</taxon>
        <taxon>Parvularculaceae</taxon>
        <taxon>Hyphococcus</taxon>
    </lineage>
</organism>
<dbReference type="PROSITE" id="PS51257">
    <property type="entry name" value="PROKAR_LIPOPROTEIN"/>
    <property type="match status" value="1"/>
</dbReference>
<reference evidence="3" key="1">
    <citation type="submission" date="2023-02" db="EMBL/GenBank/DDBJ databases">
        <title>Genome sequence of Hyphococcus flavus.</title>
        <authorList>
            <person name="Rong J.-C."/>
            <person name="Zhao Q."/>
            <person name="Yi M."/>
            <person name="Wu J.-Y."/>
        </authorList>
    </citation>
    <scope>NUCLEOTIDE SEQUENCE</scope>
    <source>
        <strain evidence="3">MCCC 1K03223</strain>
    </source>
</reference>
<sequence>MIRLFLFAALLGMAGCVKAVTSTVGAAANVGAGAVKTTANVSGYVVEASFSGDENENHQGRHDNNPRPFDASRNAMMDVDAALAAAEVNRKNVLLVLGGNWCHDSRGLAAKFEQPELAAVIEDGFVLVWVDVGRRDRNLDVAARFGVIELFGTPTVLVLSPEGMLLNRESVHDWRTADSKPYDETLDYFKRYAAG</sequence>
<dbReference type="Gene3D" id="3.40.30.10">
    <property type="entry name" value="Glutaredoxin"/>
    <property type="match status" value="1"/>
</dbReference>
<dbReference type="CDD" id="cd02947">
    <property type="entry name" value="TRX_family"/>
    <property type="match status" value="1"/>
</dbReference>
<evidence type="ECO:0000313" key="3">
    <source>
        <dbReference type="EMBL" id="WDI32352.1"/>
    </source>
</evidence>
<gene>
    <name evidence="3" type="ORF">PUV54_03990</name>
</gene>
<feature type="compositionally biased region" description="Basic and acidic residues" evidence="1">
    <location>
        <begin position="55"/>
        <end position="65"/>
    </location>
</feature>
<dbReference type="Proteomes" id="UP001214043">
    <property type="component" value="Chromosome"/>
</dbReference>
<dbReference type="RefSeq" id="WP_274494273.1">
    <property type="nucleotide sequence ID" value="NZ_CP118166.1"/>
</dbReference>
<feature type="chain" id="PRO_5042016595" evidence="2">
    <location>
        <begin position="20"/>
        <end position="195"/>
    </location>
</feature>
<dbReference type="AlphaFoldDB" id="A0AAF0CHX7"/>
<dbReference type="SUPFAM" id="SSF52833">
    <property type="entry name" value="Thioredoxin-like"/>
    <property type="match status" value="1"/>
</dbReference>
<feature type="region of interest" description="Disordered" evidence="1">
    <location>
        <begin position="52"/>
        <end position="71"/>
    </location>
</feature>
<evidence type="ECO:0000313" key="4">
    <source>
        <dbReference type="Proteomes" id="UP001214043"/>
    </source>
</evidence>
<evidence type="ECO:0000256" key="2">
    <source>
        <dbReference type="SAM" id="SignalP"/>
    </source>
</evidence>
<dbReference type="KEGG" id="hfl:PUV54_03990"/>
<keyword evidence="2" id="KW-0732">Signal</keyword>
<name>A0AAF0CHX7_9PROT</name>
<dbReference type="Pfam" id="PF13899">
    <property type="entry name" value="Thioredoxin_7"/>
    <property type="match status" value="1"/>
</dbReference>
<evidence type="ECO:0000256" key="1">
    <source>
        <dbReference type="SAM" id="MobiDB-lite"/>
    </source>
</evidence>
<dbReference type="InterPro" id="IPR036249">
    <property type="entry name" value="Thioredoxin-like_sf"/>
</dbReference>
<protein>
    <submittedName>
        <fullName evidence="3">Thioredoxin family protein</fullName>
    </submittedName>
</protein>
<feature type="signal peptide" evidence="2">
    <location>
        <begin position="1"/>
        <end position="19"/>
    </location>
</feature>
<accession>A0AAF0CHX7</accession>
<proteinExistence type="predicted"/>
<keyword evidence="4" id="KW-1185">Reference proteome</keyword>